<proteinExistence type="predicted"/>
<sequence>MVAASADDVAALPRLPAARQVGHRLINSKFPPIALFDDVADAEEFAALHALQALTNPRLQNEAGNLALLPPKEIPFGIRGCSYAAGPFTHVNPSGSRFSRGEFGVLYLADTLETAIAEVKHHQQHYWRRVEGLHYDRFVFRALKFDFDEGGCGDATVLPLTHPIYAPDDYRMSRQWGEAAYRQLPGLRYHSVRRQEAHCWALMTPRHVTEAVQTAHLEMIWNGDVTQVNRLSAYRAL</sequence>
<gene>
    <name evidence="2" type="ORF">LLY24_15310</name>
</gene>
<dbReference type="SMART" id="SM00953">
    <property type="entry name" value="RES"/>
    <property type="match status" value="1"/>
</dbReference>
<organism evidence="2 3">
    <name type="scientific">Halomonas dongshanensis</name>
    <dbReference type="NCBI Taxonomy" id="2890835"/>
    <lineage>
        <taxon>Bacteria</taxon>
        <taxon>Pseudomonadati</taxon>
        <taxon>Pseudomonadota</taxon>
        <taxon>Gammaproteobacteria</taxon>
        <taxon>Oceanospirillales</taxon>
        <taxon>Halomonadaceae</taxon>
        <taxon>Halomonas</taxon>
    </lineage>
</organism>
<accession>A0ABT2EJB6</accession>
<dbReference type="Pfam" id="PF08808">
    <property type="entry name" value="RES"/>
    <property type="match status" value="1"/>
</dbReference>
<dbReference type="RefSeq" id="WP_259037170.1">
    <property type="nucleotide sequence ID" value="NZ_JAJISC010000007.1"/>
</dbReference>
<dbReference type="Proteomes" id="UP001165542">
    <property type="component" value="Unassembled WGS sequence"/>
</dbReference>
<dbReference type="EMBL" id="JAJISC010000007">
    <property type="protein sequence ID" value="MCS2610684.1"/>
    <property type="molecule type" value="Genomic_DNA"/>
</dbReference>
<evidence type="ECO:0000259" key="1">
    <source>
        <dbReference type="SMART" id="SM00953"/>
    </source>
</evidence>
<name>A0ABT2EJB6_9GAMM</name>
<comment type="caution">
    <text evidence="2">The sequence shown here is derived from an EMBL/GenBank/DDBJ whole genome shotgun (WGS) entry which is preliminary data.</text>
</comment>
<evidence type="ECO:0000313" key="2">
    <source>
        <dbReference type="EMBL" id="MCS2610684.1"/>
    </source>
</evidence>
<reference evidence="2" key="1">
    <citation type="submission" date="2021-11" db="EMBL/GenBank/DDBJ databases">
        <title>Halomonas sp., isolated from a coastal aquaculture zone in Dongshan Bay.</title>
        <authorList>
            <person name="Lin W."/>
        </authorList>
    </citation>
    <scope>NUCLEOTIDE SEQUENCE</scope>
    <source>
        <strain evidence="2">Yzlin-01</strain>
    </source>
</reference>
<dbReference type="InterPro" id="IPR014914">
    <property type="entry name" value="RES_dom"/>
</dbReference>
<protein>
    <submittedName>
        <fullName evidence="2">RES family NAD+ phosphorylase</fullName>
    </submittedName>
</protein>
<keyword evidence="3" id="KW-1185">Reference proteome</keyword>
<evidence type="ECO:0000313" key="3">
    <source>
        <dbReference type="Proteomes" id="UP001165542"/>
    </source>
</evidence>
<feature type="domain" description="RES" evidence="1">
    <location>
        <begin position="87"/>
        <end position="215"/>
    </location>
</feature>